<evidence type="ECO:0000313" key="4">
    <source>
        <dbReference type="Proteomes" id="UP000694726"/>
    </source>
</evidence>
<feature type="domain" description="Little elongation complex subunit 1 C-terminal" evidence="2">
    <location>
        <begin position="31"/>
        <end position="174"/>
    </location>
</feature>
<evidence type="ECO:0000256" key="1">
    <source>
        <dbReference type="SAM" id="MobiDB-lite"/>
    </source>
</evidence>
<dbReference type="InterPro" id="IPR057881">
    <property type="entry name" value="ICE1_C"/>
</dbReference>
<name>A0A8D0N4E4_PIG</name>
<evidence type="ECO:0000313" key="3">
    <source>
        <dbReference type="Ensembl" id="ENSSSCP00015011278.1"/>
    </source>
</evidence>
<accession>A0A8D0N4E4</accession>
<dbReference type="Ensembl" id="ENSSSCT00015028745.1">
    <property type="protein sequence ID" value="ENSSSCP00015011278.1"/>
    <property type="gene ID" value="ENSSSCG00015021718.1"/>
</dbReference>
<organism evidence="3 4">
    <name type="scientific">Sus scrofa</name>
    <name type="common">Pig</name>
    <dbReference type="NCBI Taxonomy" id="9823"/>
    <lineage>
        <taxon>Eukaryota</taxon>
        <taxon>Metazoa</taxon>
        <taxon>Chordata</taxon>
        <taxon>Craniata</taxon>
        <taxon>Vertebrata</taxon>
        <taxon>Euteleostomi</taxon>
        <taxon>Mammalia</taxon>
        <taxon>Eutheria</taxon>
        <taxon>Laurasiatheria</taxon>
        <taxon>Artiodactyla</taxon>
        <taxon>Suina</taxon>
        <taxon>Suidae</taxon>
        <taxon>Sus</taxon>
    </lineage>
</organism>
<reference evidence="3" key="1">
    <citation type="submission" date="2025-08" db="UniProtKB">
        <authorList>
            <consortium name="Ensembl"/>
        </authorList>
    </citation>
    <scope>IDENTIFICATION</scope>
</reference>
<sequence length="281" mass="30594">MWHDVFISPSAINQAMQLVARQRARGEVLNCLRAFLSWEKNAPLDVGFMVSKLLLTIQLCPNTEFQSSEKFGEDLSDNTWEYISAIDLLCCHQRWVWTHDNIISKELWPVMDKWIKYRKGHANIAYTPDIIVASVLRLIGRLGQLGLKEGFPSAVKNISAVIGMFIQHAQDEGKGGARRVAAGSLARRAGLGISEPQETLFSGGALGPHACPSGLGWPCPTAPSRGPQNRLPGGGSSGGDPWAGAALMVLYTGNQLRSGALYTVPRALPTTLTLESLRPFC</sequence>
<feature type="region of interest" description="Disordered" evidence="1">
    <location>
        <begin position="218"/>
        <end position="238"/>
    </location>
</feature>
<proteinExistence type="predicted"/>
<dbReference type="AlphaFoldDB" id="A0A8D0N4E4"/>
<protein>
    <recommendedName>
        <fullName evidence="2">Little elongation complex subunit 1 C-terminal domain-containing protein</fullName>
    </recommendedName>
</protein>
<evidence type="ECO:0000259" key="2">
    <source>
        <dbReference type="Pfam" id="PF25817"/>
    </source>
</evidence>
<dbReference type="Pfam" id="PF25817">
    <property type="entry name" value="ICE1_C"/>
    <property type="match status" value="1"/>
</dbReference>
<dbReference type="Proteomes" id="UP000694726">
    <property type="component" value="Unplaced"/>
</dbReference>